<evidence type="ECO:0000256" key="1">
    <source>
        <dbReference type="ARBA" id="ARBA00004196"/>
    </source>
</evidence>
<name>A0A6J6WLY4_9ZZZZ</name>
<dbReference type="PANTHER" id="PTHR42852:SF6">
    <property type="entry name" value="THIOL:DISULFIDE INTERCHANGE PROTEIN DSBE"/>
    <property type="match status" value="1"/>
</dbReference>
<keyword evidence="3" id="KW-1015">Disulfide bond</keyword>
<dbReference type="Pfam" id="PF00578">
    <property type="entry name" value="AhpC-TSA"/>
    <property type="match status" value="1"/>
</dbReference>
<dbReference type="GO" id="GO:0016491">
    <property type="term" value="F:oxidoreductase activity"/>
    <property type="evidence" value="ECO:0007669"/>
    <property type="project" value="InterPro"/>
</dbReference>
<evidence type="ECO:0000256" key="4">
    <source>
        <dbReference type="ARBA" id="ARBA00023284"/>
    </source>
</evidence>
<proteinExistence type="predicted"/>
<dbReference type="CDD" id="cd02966">
    <property type="entry name" value="TlpA_like_family"/>
    <property type="match status" value="1"/>
</dbReference>
<organism evidence="6">
    <name type="scientific">freshwater metagenome</name>
    <dbReference type="NCBI Taxonomy" id="449393"/>
    <lineage>
        <taxon>unclassified sequences</taxon>
        <taxon>metagenomes</taxon>
        <taxon>ecological metagenomes</taxon>
    </lineage>
</organism>
<evidence type="ECO:0000313" key="6">
    <source>
        <dbReference type="EMBL" id="CAB4785690.1"/>
    </source>
</evidence>
<dbReference type="GO" id="GO:0030313">
    <property type="term" value="C:cell envelope"/>
    <property type="evidence" value="ECO:0007669"/>
    <property type="project" value="UniProtKB-SubCell"/>
</dbReference>
<dbReference type="GO" id="GO:0017004">
    <property type="term" value="P:cytochrome complex assembly"/>
    <property type="evidence" value="ECO:0007669"/>
    <property type="project" value="UniProtKB-KW"/>
</dbReference>
<dbReference type="PROSITE" id="PS51257">
    <property type="entry name" value="PROKAR_LIPOPROTEIN"/>
    <property type="match status" value="1"/>
</dbReference>
<dbReference type="PROSITE" id="PS00194">
    <property type="entry name" value="THIOREDOXIN_1"/>
    <property type="match status" value="1"/>
</dbReference>
<dbReference type="InterPro" id="IPR036249">
    <property type="entry name" value="Thioredoxin-like_sf"/>
</dbReference>
<dbReference type="AlphaFoldDB" id="A0A6J6WLY4"/>
<dbReference type="SUPFAM" id="SSF52833">
    <property type="entry name" value="Thioredoxin-like"/>
    <property type="match status" value="1"/>
</dbReference>
<dbReference type="Gene3D" id="3.40.30.10">
    <property type="entry name" value="Glutaredoxin"/>
    <property type="match status" value="1"/>
</dbReference>
<dbReference type="InterPro" id="IPR000866">
    <property type="entry name" value="AhpC/TSA"/>
</dbReference>
<dbReference type="InterPro" id="IPR013766">
    <property type="entry name" value="Thioredoxin_domain"/>
</dbReference>
<dbReference type="InterPro" id="IPR017937">
    <property type="entry name" value="Thioredoxin_CS"/>
</dbReference>
<reference evidence="6" key="1">
    <citation type="submission" date="2020-05" db="EMBL/GenBank/DDBJ databases">
        <authorList>
            <person name="Chiriac C."/>
            <person name="Salcher M."/>
            <person name="Ghai R."/>
            <person name="Kavagutti S V."/>
        </authorList>
    </citation>
    <scope>NUCLEOTIDE SEQUENCE</scope>
</reference>
<evidence type="ECO:0000259" key="5">
    <source>
        <dbReference type="PROSITE" id="PS51352"/>
    </source>
</evidence>
<comment type="subcellular location">
    <subcellularLocation>
        <location evidence="1">Cell envelope</location>
    </subcellularLocation>
</comment>
<dbReference type="GO" id="GO:0016209">
    <property type="term" value="F:antioxidant activity"/>
    <property type="evidence" value="ECO:0007669"/>
    <property type="project" value="InterPro"/>
</dbReference>
<feature type="domain" description="Thioredoxin" evidence="5">
    <location>
        <begin position="36"/>
        <end position="178"/>
    </location>
</feature>
<evidence type="ECO:0000256" key="3">
    <source>
        <dbReference type="ARBA" id="ARBA00023157"/>
    </source>
</evidence>
<keyword evidence="4" id="KW-0676">Redox-active center</keyword>
<dbReference type="PROSITE" id="PS51352">
    <property type="entry name" value="THIOREDOXIN_2"/>
    <property type="match status" value="1"/>
</dbReference>
<gene>
    <name evidence="6" type="ORF">UFOPK2967_00598</name>
</gene>
<dbReference type="PANTHER" id="PTHR42852">
    <property type="entry name" value="THIOL:DISULFIDE INTERCHANGE PROTEIN DSBE"/>
    <property type="match status" value="1"/>
</dbReference>
<dbReference type="InterPro" id="IPR050553">
    <property type="entry name" value="Thioredoxin_ResA/DsbE_sf"/>
</dbReference>
<protein>
    <submittedName>
        <fullName evidence="6">Unannotated protein</fullName>
    </submittedName>
</protein>
<dbReference type="EMBL" id="CAFAAC010000028">
    <property type="protein sequence ID" value="CAB4785690.1"/>
    <property type="molecule type" value="Genomic_DNA"/>
</dbReference>
<keyword evidence="2" id="KW-0201">Cytochrome c-type biogenesis</keyword>
<sequence>MIRKIALAVSLLLLTSCSSQTSALPQTGEVVSCDSIARSATVEGVVLPCLDGKSSLNISALKGPLIVNVWGSWCASCKDELPILLSFYSKSQSRLPLLGIDVEEAKKEDGSAFVLRSGMTWPNLIDLDGRTRSEFGMGVPVTWFIDESGTVLYKKIGVLKNEAELQALTLKYLHIAIG</sequence>
<accession>A0A6J6WLY4</accession>
<evidence type="ECO:0000256" key="2">
    <source>
        <dbReference type="ARBA" id="ARBA00022748"/>
    </source>
</evidence>